<comment type="caution">
    <text evidence="1">The sequence shown here is derived from an EMBL/GenBank/DDBJ whole genome shotgun (WGS) entry which is preliminary data.</text>
</comment>
<accession>A0A9N8HY01</accession>
<dbReference type="EMBL" id="CAICTM010003494">
    <property type="protein sequence ID" value="CAB9531398.1"/>
    <property type="molecule type" value="Genomic_DNA"/>
</dbReference>
<dbReference type="Proteomes" id="UP001153069">
    <property type="component" value="Unassembled WGS sequence"/>
</dbReference>
<evidence type="ECO:0000313" key="2">
    <source>
        <dbReference type="Proteomes" id="UP001153069"/>
    </source>
</evidence>
<evidence type="ECO:0000313" key="1">
    <source>
        <dbReference type="EMBL" id="CAB9531398.1"/>
    </source>
</evidence>
<gene>
    <name evidence="1" type="ORF">SEMRO_3496_G348630.1</name>
</gene>
<name>A0A9N8HY01_9STRA</name>
<dbReference type="AlphaFoldDB" id="A0A9N8HY01"/>
<organism evidence="1 2">
    <name type="scientific">Seminavis robusta</name>
    <dbReference type="NCBI Taxonomy" id="568900"/>
    <lineage>
        <taxon>Eukaryota</taxon>
        <taxon>Sar</taxon>
        <taxon>Stramenopiles</taxon>
        <taxon>Ochrophyta</taxon>
        <taxon>Bacillariophyta</taxon>
        <taxon>Bacillariophyceae</taxon>
        <taxon>Bacillariophycidae</taxon>
        <taxon>Naviculales</taxon>
        <taxon>Naviculaceae</taxon>
        <taxon>Seminavis</taxon>
    </lineage>
</organism>
<protein>
    <submittedName>
        <fullName evidence="1">Uncharacterized protein</fullName>
    </submittedName>
</protein>
<keyword evidence="2" id="KW-1185">Reference proteome</keyword>
<sequence>MKMMGGNEIYHECFRILQESFAMVTLYYKHPTTKVAIVAHGQNAISYANSQRDSFVHLVNELPDTTATNDDTVALSRIVDKLTRVQQCLRDPAAVTTNIDSCHQVFRDLVEMNGRWDSADCGMALELVKSSFDRSPKDAASPMSKQLELCGIPGRLLQAQWALGIYIEQTSRSAFSNYEMIAIQEMHPQNYLEPFFKLWGLQVCWKTNGMRCAGESRRSSKHYGRRPDCNQMIQCLYQKPAPMVRKELTLGYGQAISAIGKQQGNYLQSGLQSSMPLALDGTICWIINGMRCARVEPVLKALRQEARLQPNDPVFVSETCTDGEEGTHLGRWARDQRYLKAAGKLSPERIAKPSCLLGGAMPLALD</sequence>
<proteinExistence type="predicted"/>
<reference evidence="1" key="1">
    <citation type="submission" date="2020-06" db="EMBL/GenBank/DDBJ databases">
        <authorList>
            <consortium name="Plant Systems Biology data submission"/>
        </authorList>
    </citation>
    <scope>NUCLEOTIDE SEQUENCE</scope>
    <source>
        <strain evidence="1">D6</strain>
    </source>
</reference>